<dbReference type="Gene3D" id="3.40.50.2020">
    <property type="match status" value="2"/>
</dbReference>
<dbReference type="SUPFAM" id="SSF53271">
    <property type="entry name" value="PRTase-like"/>
    <property type="match status" value="1"/>
</dbReference>
<gene>
    <name evidence="3" type="ORF">EUA03_16170</name>
</gene>
<keyword evidence="3" id="KW-0418">Kinase</keyword>
<comment type="caution">
    <text evidence="3">The sequence shown here is derived from an EMBL/GenBank/DDBJ whole genome shotgun (WGS) entry which is preliminary data.</text>
</comment>
<feature type="domain" description="Phosphoribosyltransferase" evidence="2">
    <location>
        <begin position="170"/>
        <end position="266"/>
    </location>
</feature>
<dbReference type="EMBL" id="SDLO01000012">
    <property type="protein sequence ID" value="TDK87883.1"/>
    <property type="molecule type" value="Genomic_DNA"/>
</dbReference>
<dbReference type="CDD" id="cd06223">
    <property type="entry name" value="PRTases_typeI"/>
    <property type="match status" value="1"/>
</dbReference>
<keyword evidence="3" id="KW-0808">Transferase</keyword>
<dbReference type="Pfam" id="PF00156">
    <property type="entry name" value="Pribosyltran"/>
    <property type="match status" value="1"/>
</dbReference>
<dbReference type="GO" id="GO:0016301">
    <property type="term" value="F:kinase activity"/>
    <property type="evidence" value="ECO:0007669"/>
    <property type="project" value="UniProtKB-KW"/>
</dbReference>
<reference evidence="3 4" key="1">
    <citation type="submission" date="2019-01" db="EMBL/GenBank/DDBJ databases">
        <title>High-quality-draft genome sequences of five non-tuberculosis mycobacteriaceae isolated from a nosocomial environment.</title>
        <authorList>
            <person name="Tiago I."/>
            <person name="Alarico S."/>
            <person name="Pereira S.G."/>
            <person name="Coelho C."/>
            <person name="Maranha A."/>
            <person name="Empadinhas N."/>
        </authorList>
    </citation>
    <scope>NUCLEOTIDE SEQUENCE [LARGE SCALE GENOMIC DNA]</scope>
    <source>
        <strain evidence="3 4">24AIII</strain>
    </source>
</reference>
<protein>
    <submittedName>
        <fullName evidence="3">Ribose-phosphate pyrophosphokinase</fullName>
    </submittedName>
</protein>
<keyword evidence="1" id="KW-0812">Transmembrane</keyword>
<dbReference type="InterPro" id="IPR029057">
    <property type="entry name" value="PRTase-like"/>
</dbReference>
<evidence type="ECO:0000256" key="1">
    <source>
        <dbReference type="SAM" id="Phobius"/>
    </source>
</evidence>
<evidence type="ECO:0000259" key="2">
    <source>
        <dbReference type="Pfam" id="PF00156"/>
    </source>
</evidence>
<sequence>MTAVTEIWTFMSVSITVIIMNATFHVFDTERGVLSTAPGIVTSYPGGDTAVRELEPLGAGLRPVIWSHCGAIDYAAAGQWAAFHRNRSADAPVLVAPYLPSARGDHDPTDDARVAARLTAATGIKHIVTVDPHSPVWADEARRGGAAVTVIEAVDLVACGAAHHPGWAGVVAPDKGARDRAGRVASRLGVPLYVAGKQRDPATGKLSGFVAPEGLPEQGRLLVIDDICDGGGTFAGLADAVRASRPELALHLWVSHGCFTGRWRENLAGYASVTSTDSRATPDGVHVQPLEPFIVRALATLI</sequence>
<feature type="transmembrane region" description="Helical" evidence="1">
    <location>
        <begin position="7"/>
        <end position="27"/>
    </location>
</feature>
<keyword evidence="1" id="KW-0472">Membrane</keyword>
<evidence type="ECO:0000313" key="3">
    <source>
        <dbReference type="EMBL" id="TDK87883.1"/>
    </source>
</evidence>
<accession>A0A4V3AVY9</accession>
<proteinExistence type="predicted"/>
<evidence type="ECO:0000313" key="4">
    <source>
        <dbReference type="Proteomes" id="UP000294929"/>
    </source>
</evidence>
<dbReference type="Proteomes" id="UP000294929">
    <property type="component" value="Unassembled WGS sequence"/>
</dbReference>
<name>A0A4V3AVY9_MYCMU</name>
<organism evidence="3 4">
    <name type="scientific">Mycolicibacterium mucogenicum</name>
    <name type="common">Mycobacterium mucogenicum</name>
    <dbReference type="NCBI Taxonomy" id="56689"/>
    <lineage>
        <taxon>Bacteria</taxon>
        <taxon>Bacillati</taxon>
        <taxon>Actinomycetota</taxon>
        <taxon>Actinomycetes</taxon>
        <taxon>Mycobacteriales</taxon>
        <taxon>Mycobacteriaceae</taxon>
        <taxon>Mycolicibacterium</taxon>
    </lineage>
</organism>
<keyword evidence="1" id="KW-1133">Transmembrane helix</keyword>
<dbReference type="AlphaFoldDB" id="A0A4V3AVY9"/>
<dbReference type="InterPro" id="IPR000836">
    <property type="entry name" value="PRTase_dom"/>
</dbReference>